<accession>A0A085V477</accession>
<proteinExistence type="predicted"/>
<dbReference type="EMBL" id="JPQT01000112">
    <property type="protein sequence ID" value="KFE50240.1"/>
    <property type="molecule type" value="Genomic_DNA"/>
</dbReference>
<dbReference type="NCBIfam" id="NF033542">
    <property type="entry name" value="transpos_IS110"/>
    <property type="match status" value="1"/>
</dbReference>
<gene>
    <name evidence="3" type="ORF">IV02_17560</name>
</gene>
<dbReference type="InterPro" id="IPR003346">
    <property type="entry name" value="Transposase_20"/>
</dbReference>
<evidence type="ECO:0000313" key="3">
    <source>
        <dbReference type="EMBL" id="KFE50240.1"/>
    </source>
</evidence>
<reference evidence="3 4" key="1">
    <citation type="submission" date="2014-07" db="EMBL/GenBank/DDBJ databases">
        <title>Draft Genome Sequences of Environmental Pseudomonas syringae strains.</title>
        <authorList>
            <person name="Baltrus D.A."/>
            <person name="Berge O."/>
            <person name="Morris C."/>
        </authorList>
    </citation>
    <scope>NUCLEOTIDE SEQUENCE [LARGE SCALE GENOMIC DNA]</scope>
    <source>
        <strain evidence="3 4">CEB003</strain>
    </source>
</reference>
<dbReference type="Proteomes" id="UP000028643">
    <property type="component" value="Unassembled WGS sequence"/>
</dbReference>
<evidence type="ECO:0000313" key="4">
    <source>
        <dbReference type="Proteomes" id="UP000028643"/>
    </source>
</evidence>
<dbReference type="GO" id="GO:0006313">
    <property type="term" value="P:DNA transposition"/>
    <property type="evidence" value="ECO:0007669"/>
    <property type="project" value="InterPro"/>
</dbReference>
<sequence length="367" mass="40534">MKKHTTKSNSLSSADVSACSTVAVDLAKNVFQIAGEDALGQVIYEKRIKSREAFVAFLQKLPAGVTVLMETGPGAQAWARLLQAQGNQARILPAQHVAKHRSGAKNDRNDVLAILRSGRDVNIAPVPVKSTAQLAMQALHRARQGYVRRRTAMGNQIRGLLLEQGIAMAQGAVTLSRNVPRILEDAIQPLPDMLRELIDEMLGEWSHLGERIDVLTGRLEAAAREDETAKRLMTVRGIGPIIATALLAKQTEPERFANARMFAAYFGTVPEQHSSGQKIRLGGICRRGDGYIRSLSIQGAHAVLRQVKPDSEHPDDRRLRRWLSQHGQKGAAVRLANRNLRIVWVLLQNDQTYRRQPAGCQEATMNH</sequence>
<feature type="domain" description="Transposase IS116/IS110/IS902 C-terminal" evidence="2">
    <location>
        <begin position="230"/>
        <end position="310"/>
    </location>
</feature>
<dbReference type="GO" id="GO:0004803">
    <property type="term" value="F:transposase activity"/>
    <property type="evidence" value="ECO:0007669"/>
    <property type="project" value="InterPro"/>
</dbReference>
<name>A0A085V477_PSESX</name>
<dbReference type="GO" id="GO:0003677">
    <property type="term" value="F:DNA binding"/>
    <property type="evidence" value="ECO:0007669"/>
    <property type="project" value="InterPro"/>
</dbReference>
<evidence type="ECO:0000259" key="2">
    <source>
        <dbReference type="Pfam" id="PF02371"/>
    </source>
</evidence>
<dbReference type="Pfam" id="PF02371">
    <property type="entry name" value="Transposase_20"/>
    <property type="match status" value="1"/>
</dbReference>
<dbReference type="PANTHER" id="PTHR33055:SF3">
    <property type="entry name" value="PUTATIVE TRANSPOSASE FOR IS117-RELATED"/>
    <property type="match status" value="1"/>
</dbReference>
<dbReference type="PANTHER" id="PTHR33055">
    <property type="entry name" value="TRANSPOSASE FOR INSERTION SEQUENCE ELEMENT IS1111A"/>
    <property type="match status" value="1"/>
</dbReference>
<dbReference type="InterPro" id="IPR047650">
    <property type="entry name" value="Transpos_IS110"/>
</dbReference>
<dbReference type="PATRIC" id="fig|317.174.peg.3589"/>
<feature type="domain" description="Transposase IS110-like N-terminal" evidence="1">
    <location>
        <begin position="22"/>
        <end position="162"/>
    </location>
</feature>
<comment type="caution">
    <text evidence="3">The sequence shown here is derived from an EMBL/GenBank/DDBJ whole genome shotgun (WGS) entry which is preliminary data.</text>
</comment>
<dbReference type="InterPro" id="IPR002525">
    <property type="entry name" value="Transp_IS110-like_N"/>
</dbReference>
<evidence type="ECO:0000259" key="1">
    <source>
        <dbReference type="Pfam" id="PF01548"/>
    </source>
</evidence>
<protein>
    <submittedName>
        <fullName evidence="3">Transposase</fullName>
    </submittedName>
</protein>
<organism evidence="3 4">
    <name type="scientific">Pseudomonas syringae</name>
    <dbReference type="NCBI Taxonomy" id="317"/>
    <lineage>
        <taxon>Bacteria</taxon>
        <taxon>Pseudomonadati</taxon>
        <taxon>Pseudomonadota</taxon>
        <taxon>Gammaproteobacteria</taxon>
        <taxon>Pseudomonadales</taxon>
        <taxon>Pseudomonadaceae</taxon>
        <taxon>Pseudomonas</taxon>
    </lineage>
</organism>
<dbReference type="AlphaFoldDB" id="A0A085V477"/>
<dbReference type="Pfam" id="PF01548">
    <property type="entry name" value="DEDD_Tnp_IS110"/>
    <property type="match status" value="1"/>
</dbReference>